<proteinExistence type="predicted"/>
<feature type="domain" description="Lantibiotic biosynthesis protein dehydration" evidence="1">
    <location>
        <begin position="107"/>
        <end position="482"/>
    </location>
</feature>
<gene>
    <name evidence="2" type="ORF">GCM10009801_26310</name>
</gene>
<dbReference type="InterPro" id="IPR025410">
    <property type="entry name" value="Lant_dehyd"/>
</dbReference>
<evidence type="ECO:0000313" key="2">
    <source>
        <dbReference type="EMBL" id="GAA2073187.1"/>
    </source>
</evidence>
<protein>
    <recommendedName>
        <fullName evidence="1">Lantibiotic biosynthesis protein dehydration domain-containing protein</fullName>
    </recommendedName>
</protein>
<organism evidence="2 3">
    <name type="scientific">Streptomyces albiaxialis</name>
    <dbReference type="NCBI Taxonomy" id="329523"/>
    <lineage>
        <taxon>Bacteria</taxon>
        <taxon>Bacillati</taxon>
        <taxon>Actinomycetota</taxon>
        <taxon>Actinomycetes</taxon>
        <taxon>Kitasatosporales</taxon>
        <taxon>Streptomycetaceae</taxon>
        <taxon>Streptomyces</taxon>
    </lineage>
</organism>
<dbReference type="InterPro" id="IPR007822">
    <property type="entry name" value="LANC-like"/>
</dbReference>
<dbReference type="SMART" id="SM01260">
    <property type="entry name" value="LANC_like"/>
    <property type="match status" value="1"/>
</dbReference>
<sequence length="934" mass="100196">MTGPEVSIPAFRPFYLHLAPRGTVEDALRERISAVTAPERVEEMLDGIWATLVLTVEEGSFRMLIGEFHAFREERGMPFSTESDTALREFERHLADPAVCRRILDTYPVYERRFTTVLRNMTEAWAEMFTAFAEDRAELRAAGLLSGPGPAGEARIARATATGSDAHNDNRQVLIVELTDGTRLAFKPRALEADRFVRDLYAAAGPYLTHSLEQCIPRSVTVGSHGWQEFAVAGAMTEPEQVERYFYRFGALCALFSAIGACDLHHENLTARGEHPCLLDTETMLRADIAPPEPSFLSTLTNQFKLSVVHTMLLPVANPQSHFDVDLSGASVTPTESAKLKRPVVLDRESDGIGVSWEPVLIEQSDNVPRLGEARLSAGDHFEAMAAGCADALAFVRSDAVDKILDAHAGFPVRTVLRPTMVYGRFLDAATHPSYLADQAEADRLLRILAKSPDTVPPAASAFVMEQERAALGTGNVPLFLARSDAVELATHHARFPGFFEMPSADAARLGVALNGARSDRYHRFLLEECLSELFGDDRPAGLSAHGVFGGDALDAVRPGGWWRGIARTLDDLSVVHEGPDGAVSGWIGGIGPDRGVPTVCAGEFVSFHDFGGIATFLTRAAGHDAGLRPAADAAERGLGELLGFREAFLMDTAESVFTGASSRLLTRPGELDAAWLERILERTAERDASGDLVTDLANGPAGPLMVLLSHRERGGAEPPLGSGRLGALADLALAHRDVPRTEAWYDVAHGGLGLHWAAARAGRVLGVPSAAEEAADWLLARWKDGEETPHHGWCKGAAGELLAAAEILTTAGRRDQLTGGRLEALVARATRLPADRPVDLSVCHGSSGVVQSLIAAAGLLGEPALLERARAYQEDVLGTARTRGFFTGARGRSSLLGYMLGWAGVGDTDLLLHAATEQGVPALPVPVALTVEG</sequence>
<evidence type="ECO:0000259" key="1">
    <source>
        <dbReference type="Pfam" id="PF13575"/>
    </source>
</evidence>
<comment type="caution">
    <text evidence="2">The sequence shown here is derived from an EMBL/GenBank/DDBJ whole genome shotgun (WGS) entry which is preliminary data.</text>
</comment>
<evidence type="ECO:0000313" key="3">
    <source>
        <dbReference type="Proteomes" id="UP001500016"/>
    </source>
</evidence>
<accession>A0ABN2VUU7</accession>
<dbReference type="Pfam" id="PF13575">
    <property type="entry name" value="DUF4135"/>
    <property type="match status" value="1"/>
</dbReference>
<dbReference type="Proteomes" id="UP001500016">
    <property type="component" value="Unassembled WGS sequence"/>
</dbReference>
<dbReference type="Gene3D" id="1.50.10.10">
    <property type="match status" value="1"/>
</dbReference>
<keyword evidence="3" id="KW-1185">Reference proteome</keyword>
<dbReference type="Pfam" id="PF05147">
    <property type="entry name" value="LANC_like"/>
    <property type="match status" value="1"/>
</dbReference>
<dbReference type="InterPro" id="IPR012341">
    <property type="entry name" value="6hp_glycosidase-like_sf"/>
</dbReference>
<dbReference type="EMBL" id="BAAAPE010000007">
    <property type="protein sequence ID" value="GAA2073187.1"/>
    <property type="molecule type" value="Genomic_DNA"/>
</dbReference>
<name>A0ABN2VUU7_9ACTN</name>
<dbReference type="SUPFAM" id="SSF158745">
    <property type="entry name" value="LanC-like"/>
    <property type="match status" value="1"/>
</dbReference>
<dbReference type="RefSeq" id="WP_344527432.1">
    <property type="nucleotide sequence ID" value="NZ_BAAAPE010000007.1"/>
</dbReference>
<reference evidence="2 3" key="1">
    <citation type="journal article" date="2019" name="Int. J. Syst. Evol. Microbiol.">
        <title>The Global Catalogue of Microorganisms (GCM) 10K type strain sequencing project: providing services to taxonomists for standard genome sequencing and annotation.</title>
        <authorList>
            <consortium name="The Broad Institute Genomics Platform"/>
            <consortium name="The Broad Institute Genome Sequencing Center for Infectious Disease"/>
            <person name="Wu L."/>
            <person name="Ma J."/>
        </authorList>
    </citation>
    <scope>NUCLEOTIDE SEQUENCE [LARGE SCALE GENOMIC DNA]</scope>
    <source>
        <strain evidence="2 3">JCM 15478</strain>
    </source>
</reference>